<protein>
    <recommendedName>
        <fullName evidence="2">At1g04390 ARM repeat domain-containing protein</fullName>
    </recommendedName>
</protein>
<sequence>MSARSHGGCGGGAAATPAAAVRQEEQTARKRAMSASLEIPPAMSVRSSAGRSDLRTLRFLSGFSFLSGFLLTNPARIAMRPAFSASKQPSAREKARRKGGSADQLLTDQVLSLRTRLHDALALGLTKCEGHGAKEWHSTDAGIQSHALKAIAAFVGCLSNEMLKLPPIKDSVSDVLVSLEGILKTTNVSVLIQAADVSLKLVSSLGNSIRQYPIVEFVSSLSRELSAVQLPIAMPCTGAMSRILNILPMARASVQTEIWEALEKTNAVSGIISALQRYTHNVHPLSYLTELISLLGVILWIWPSSRYHVWSNSNLMDKLAQYCNSTETTVAAKILKMYASLGLYGYGAMVLLRNEDLMAKISHFTGKSYPSLTRIEAFKLLQRSSKSRNVLITSHCPPIVEGIIDAMSDNDDKSLVMEGCRTALLLLCYPGNHHGFFWSNAIDEVLCKIVAGRCISSHQAHQILCYEELLNIGSKDVMNMHPFVWDILGYLAVHCNNEYLSARKRQNCFLQALISCAW</sequence>
<reference evidence="3" key="1">
    <citation type="journal article" date="2018" name="DNA Res.">
        <title>Multiple hybrid de novo genome assembly of finger millet, an orphan allotetraploid crop.</title>
        <authorList>
            <person name="Hatakeyama M."/>
            <person name="Aluri S."/>
            <person name="Balachadran M.T."/>
            <person name="Sivarajan S.R."/>
            <person name="Patrignani A."/>
            <person name="Gruter S."/>
            <person name="Poveda L."/>
            <person name="Shimizu-Inatsugi R."/>
            <person name="Baeten J."/>
            <person name="Francoijs K.J."/>
            <person name="Nataraja K.N."/>
            <person name="Reddy Y.A.N."/>
            <person name="Phadnis S."/>
            <person name="Ravikumar R.L."/>
            <person name="Schlapbach R."/>
            <person name="Sreeman S.M."/>
            <person name="Shimizu K.K."/>
        </authorList>
    </citation>
    <scope>NUCLEOTIDE SEQUENCE</scope>
</reference>
<evidence type="ECO:0000259" key="2">
    <source>
        <dbReference type="Pfam" id="PF26522"/>
    </source>
</evidence>
<proteinExistence type="predicted"/>
<dbReference type="AlphaFoldDB" id="A0AAV5CH45"/>
<dbReference type="PANTHER" id="PTHR35918">
    <property type="entry name" value="OS06G0674800 PROTEIN"/>
    <property type="match status" value="1"/>
</dbReference>
<dbReference type="InterPro" id="IPR044953">
    <property type="entry name" value="At1g04390-like"/>
</dbReference>
<feature type="region of interest" description="Disordered" evidence="1">
    <location>
        <begin position="82"/>
        <end position="102"/>
    </location>
</feature>
<gene>
    <name evidence="3" type="primary">ga14637</name>
    <name evidence="3" type="ORF">PR202_ga14637</name>
</gene>
<dbReference type="InterPro" id="IPR059007">
    <property type="entry name" value="ARM_At1g04390"/>
</dbReference>
<name>A0AAV5CH45_ELECO</name>
<feature type="domain" description="At1g04390 ARM repeat" evidence="2">
    <location>
        <begin position="229"/>
        <end position="343"/>
    </location>
</feature>
<dbReference type="PANTHER" id="PTHR35918:SF1">
    <property type="entry name" value="BTB DOMAIN-CONTAINING PROTEIN"/>
    <property type="match status" value="1"/>
</dbReference>
<evidence type="ECO:0000313" key="3">
    <source>
        <dbReference type="EMBL" id="GJM97691.1"/>
    </source>
</evidence>
<comment type="caution">
    <text evidence="3">The sequence shown here is derived from an EMBL/GenBank/DDBJ whole genome shotgun (WGS) entry which is preliminary data.</text>
</comment>
<reference evidence="3" key="2">
    <citation type="submission" date="2021-12" db="EMBL/GenBank/DDBJ databases">
        <title>Resequencing data analysis of finger millet.</title>
        <authorList>
            <person name="Hatakeyama M."/>
            <person name="Aluri S."/>
            <person name="Balachadran M.T."/>
            <person name="Sivarajan S.R."/>
            <person name="Poveda L."/>
            <person name="Shimizu-Inatsugi R."/>
            <person name="Schlapbach R."/>
            <person name="Sreeman S.M."/>
            <person name="Shimizu K.K."/>
        </authorList>
    </citation>
    <scope>NUCLEOTIDE SEQUENCE</scope>
</reference>
<dbReference type="Pfam" id="PF26522">
    <property type="entry name" value="ARM_6"/>
    <property type="match status" value="1"/>
</dbReference>
<dbReference type="Proteomes" id="UP001054889">
    <property type="component" value="Unassembled WGS sequence"/>
</dbReference>
<evidence type="ECO:0000313" key="4">
    <source>
        <dbReference type="Proteomes" id="UP001054889"/>
    </source>
</evidence>
<dbReference type="InterPro" id="IPR016024">
    <property type="entry name" value="ARM-type_fold"/>
</dbReference>
<dbReference type="SUPFAM" id="SSF48371">
    <property type="entry name" value="ARM repeat"/>
    <property type="match status" value="1"/>
</dbReference>
<evidence type="ECO:0000256" key="1">
    <source>
        <dbReference type="SAM" id="MobiDB-lite"/>
    </source>
</evidence>
<accession>A0AAV5CH45</accession>
<keyword evidence="4" id="KW-1185">Reference proteome</keyword>
<dbReference type="EMBL" id="BQKI01000007">
    <property type="protein sequence ID" value="GJM97691.1"/>
    <property type="molecule type" value="Genomic_DNA"/>
</dbReference>
<feature type="region of interest" description="Disordered" evidence="1">
    <location>
        <begin position="1"/>
        <end position="35"/>
    </location>
</feature>
<organism evidence="3 4">
    <name type="scientific">Eleusine coracana subsp. coracana</name>
    <dbReference type="NCBI Taxonomy" id="191504"/>
    <lineage>
        <taxon>Eukaryota</taxon>
        <taxon>Viridiplantae</taxon>
        <taxon>Streptophyta</taxon>
        <taxon>Embryophyta</taxon>
        <taxon>Tracheophyta</taxon>
        <taxon>Spermatophyta</taxon>
        <taxon>Magnoliopsida</taxon>
        <taxon>Liliopsida</taxon>
        <taxon>Poales</taxon>
        <taxon>Poaceae</taxon>
        <taxon>PACMAD clade</taxon>
        <taxon>Chloridoideae</taxon>
        <taxon>Cynodonteae</taxon>
        <taxon>Eleusininae</taxon>
        <taxon>Eleusine</taxon>
    </lineage>
</organism>